<organism evidence="3 4">
    <name type="scientific">Ornithinibacillus halotolerans</name>
    <dbReference type="NCBI Taxonomy" id="1274357"/>
    <lineage>
        <taxon>Bacteria</taxon>
        <taxon>Bacillati</taxon>
        <taxon>Bacillota</taxon>
        <taxon>Bacilli</taxon>
        <taxon>Bacillales</taxon>
        <taxon>Bacillaceae</taxon>
        <taxon>Ornithinibacillus</taxon>
    </lineage>
</organism>
<dbReference type="FunFam" id="3.30.70.100:FF:000001">
    <property type="entry name" value="ATPase copper transporting beta"/>
    <property type="match status" value="1"/>
</dbReference>
<gene>
    <name evidence="3" type="ORF">GCM10008025_36560</name>
</gene>
<keyword evidence="1" id="KW-0479">Metal-binding</keyword>
<name>A0A916SC36_9BACI</name>
<evidence type="ECO:0000259" key="2">
    <source>
        <dbReference type="PROSITE" id="PS50846"/>
    </source>
</evidence>
<keyword evidence="4" id="KW-1185">Reference proteome</keyword>
<dbReference type="Pfam" id="PF00403">
    <property type="entry name" value="HMA"/>
    <property type="match status" value="1"/>
</dbReference>
<dbReference type="RefSeq" id="WP_188386117.1">
    <property type="nucleotide sequence ID" value="NZ_BMEY01000027.1"/>
</dbReference>
<dbReference type="GO" id="GO:0046872">
    <property type="term" value="F:metal ion binding"/>
    <property type="evidence" value="ECO:0007669"/>
    <property type="project" value="UniProtKB-KW"/>
</dbReference>
<protein>
    <submittedName>
        <fullName evidence="3">Metal-binding protein</fullName>
    </submittedName>
</protein>
<dbReference type="Proteomes" id="UP000613512">
    <property type="component" value="Unassembled WGS sequence"/>
</dbReference>
<reference evidence="3" key="1">
    <citation type="journal article" date="2014" name="Int. J. Syst. Evol. Microbiol.">
        <title>Complete genome sequence of Corynebacterium casei LMG S-19264T (=DSM 44701T), isolated from a smear-ripened cheese.</title>
        <authorList>
            <consortium name="US DOE Joint Genome Institute (JGI-PGF)"/>
            <person name="Walter F."/>
            <person name="Albersmeier A."/>
            <person name="Kalinowski J."/>
            <person name="Ruckert C."/>
        </authorList>
    </citation>
    <scope>NUCLEOTIDE SEQUENCE</scope>
    <source>
        <strain evidence="3">CGMCC 1.12408</strain>
    </source>
</reference>
<dbReference type="PROSITE" id="PS50846">
    <property type="entry name" value="HMA_2"/>
    <property type="match status" value="1"/>
</dbReference>
<dbReference type="InterPro" id="IPR006121">
    <property type="entry name" value="HMA_dom"/>
</dbReference>
<accession>A0A916SC36</accession>
<evidence type="ECO:0000313" key="4">
    <source>
        <dbReference type="Proteomes" id="UP000613512"/>
    </source>
</evidence>
<dbReference type="EMBL" id="BMEY01000027">
    <property type="protein sequence ID" value="GGA90732.1"/>
    <property type="molecule type" value="Genomic_DNA"/>
</dbReference>
<dbReference type="InterPro" id="IPR036163">
    <property type="entry name" value="HMA_dom_sf"/>
</dbReference>
<proteinExistence type="predicted"/>
<dbReference type="CDD" id="cd00371">
    <property type="entry name" value="HMA"/>
    <property type="match status" value="1"/>
</dbReference>
<evidence type="ECO:0000313" key="3">
    <source>
        <dbReference type="EMBL" id="GGA90732.1"/>
    </source>
</evidence>
<feature type="domain" description="HMA" evidence="2">
    <location>
        <begin position="2"/>
        <end position="70"/>
    </location>
</feature>
<sequence>MQKAVIQLETLSCPSCMQKIENAVKRINGVEKGSLKVLFNASKVKVDFESEIVAIHEIEKAIEDLGYAVVKSKVKPA</sequence>
<reference evidence="3" key="2">
    <citation type="submission" date="2020-09" db="EMBL/GenBank/DDBJ databases">
        <authorList>
            <person name="Sun Q."/>
            <person name="Zhou Y."/>
        </authorList>
    </citation>
    <scope>NUCLEOTIDE SEQUENCE</scope>
    <source>
        <strain evidence="3">CGMCC 1.12408</strain>
    </source>
</reference>
<dbReference type="AlphaFoldDB" id="A0A916SC36"/>
<evidence type="ECO:0000256" key="1">
    <source>
        <dbReference type="ARBA" id="ARBA00022723"/>
    </source>
</evidence>
<dbReference type="Gene3D" id="3.30.70.100">
    <property type="match status" value="1"/>
</dbReference>
<comment type="caution">
    <text evidence="3">The sequence shown here is derived from an EMBL/GenBank/DDBJ whole genome shotgun (WGS) entry which is preliminary data.</text>
</comment>
<dbReference type="SUPFAM" id="SSF55008">
    <property type="entry name" value="HMA, heavy metal-associated domain"/>
    <property type="match status" value="1"/>
</dbReference>